<feature type="transmembrane region" description="Helical" evidence="8">
    <location>
        <begin position="42"/>
        <end position="63"/>
    </location>
</feature>
<evidence type="ECO:0000256" key="7">
    <source>
        <dbReference type="ARBA" id="ARBA00023136"/>
    </source>
</evidence>
<comment type="subcellular location">
    <subcellularLocation>
        <location evidence="1">Membrane</location>
        <topology evidence="1">Multi-pass membrane protein</topology>
    </subcellularLocation>
</comment>
<name>A0A3T1DE45_9BACL</name>
<evidence type="ECO:0000256" key="8">
    <source>
        <dbReference type="SAM" id="Phobius"/>
    </source>
</evidence>
<keyword evidence="5 8" id="KW-0812">Transmembrane</keyword>
<evidence type="ECO:0000256" key="3">
    <source>
        <dbReference type="ARBA" id="ARBA00022448"/>
    </source>
</evidence>
<accession>A0A3T1DE45</accession>
<feature type="transmembrane region" description="Helical" evidence="8">
    <location>
        <begin position="12"/>
        <end position="30"/>
    </location>
</feature>
<evidence type="ECO:0000256" key="2">
    <source>
        <dbReference type="ARBA" id="ARBA00007998"/>
    </source>
</evidence>
<keyword evidence="10" id="KW-1185">Reference proteome</keyword>
<feature type="transmembrane region" description="Helical" evidence="8">
    <location>
        <begin position="146"/>
        <end position="165"/>
    </location>
</feature>
<dbReference type="AlphaFoldDB" id="A0A3T1DE45"/>
<dbReference type="GO" id="GO:0016020">
    <property type="term" value="C:membrane"/>
    <property type="evidence" value="ECO:0007669"/>
    <property type="project" value="UniProtKB-SubCell"/>
</dbReference>
<feature type="transmembrane region" description="Helical" evidence="8">
    <location>
        <begin position="270"/>
        <end position="292"/>
    </location>
</feature>
<evidence type="ECO:0000256" key="5">
    <source>
        <dbReference type="ARBA" id="ARBA00022692"/>
    </source>
</evidence>
<evidence type="ECO:0000256" key="1">
    <source>
        <dbReference type="ARBA" id="ARBA00004141"/>
    </source>
</evidence>
<protein>
    <submittedName>
        <fullName evidence="9">Germination protein</fullName>
    </submittedName>
</protein>
<dbReference type="Gene3D" id="1.20.1740.10">
    <property type="entry name" value="Amino acid/polyamine transporter I"/>
    <property type="match status" value="1"/>
</dbReference>
<comment type="similarity">
    <text evidence="2">Belongs to the amino acid-polyamine-organocation (APC) superfamily. Spore germination protein (SGP) (TC 2.A.3.9) family.</text>
</comment>
<evidence type="ECO:0000313" key="10">
    <source>
        <dbReference type="Proteomes" id="UP000289856"/>
    </source>
</evidence>
<feature type="transmembrane region" description="Helical" evidence="8">
    <location>
        <begin position="221"/>
        <end position="241"/>
    </location>
</feature>
<dbReference type="NCBIfam" id="TIGR00912">
    <property type="entry name" value="2A0309"/>
    <property type="match status" value="1"/>
</dbReference>
<keyword evidence="4" id="KW-0309">Germination</keyword>
<keyword evidence="3" id="KW-0813">Transport</keyword>
<dbReference type="KEGG" id="cohn:KCTCHS21_57760"/>
<feature type="transmembrane region" description="Helical" evidence="8">
    <location>
        <begin position="304"/>
        <end position="322"/>
    </location>
</feature>
<proteinExistence type="inferred from homology"/>
<dbReference type="Pfam" id="PF03845">
    <property type="entry name" value="Spore_permease"/>
    <property type="match status" value="1"/>
</dbReference>
<dbReference type="Proteomes" id="UP000289856">
    <property type="component" value="Chromosome"/>
</dbReference>
<keyword evidence="6 8" id="KW-1133">Transmembrane helix</keyword>
<dbReference type="InterPro" id="IPR004761">
    <property type="entry name" value="Spore_GerAB"/>
</dbReference>
<sequence length="367" mass="40622">MMIGVKEKITSGQLMILIIQTQIGIGILFLPSTVEAVAKNDAWISVLMAGVASSLMILIMWALSRRFPSMILFDYLPLLLGKIAGKIVHVIYAMLFILECSLVMVMFADVVRDWVFASTPIWVILALMLGTSVYMAVARIQLIARFFVLTFGLIFVLILISTYAYRDADIMYILPVNGVGFPSIFKGMEKSLSSLFGFEILLLCYPNVIGVSKKILKAAMFGNIFSTCIYSFLVFTCLIVFSPEELRVIPQPVLYMVKSLSFTVFERADLYFLTIWVVVVVSTVISYLFMSAKSVSTLFGKKKHAGSVPVVALIILIISLIPHNQEMVNMLQNIVAGIAAVAIIVVPPILLGISYLLKIKGKEQTKG</sequence>
<feature type="transmembrane region" description="Helical" evidence="8">
    <location>
        <begin position="191"/>
        <end position="209"/>
    </location>
</feature>
<dbReference type="EMBL" id="AP019400">
    <property type="protein sequence ID" value="BBI36377.1"/>
    <property type="molecule type" value="Genomic_DNA"/>
</dbReference>
<organism evidence="9 10">
    <name type="scientific">Cohnella abietis</name>
    <dbReference type="NCBI Taxonomy" id="2507935"/>
    <lineage>
        <taxon>Bacteria</taxon>
        <taxon>Bacillati</taxon>
        <taxon>Bacillota</taxon>
        <taxon>Bacilli</taxon>
        <taxon>Bacillales</taxon>
        <taxon>Paenibacillaceae</taxon>
        <taxon>Cohnella</taxon>
    </lineage>
</organism>
<gene>
    <name evidence="9" type="primary">gerKB</name>
    <name evidence="9" type="ORF">KCTCHS21_57760</name>
</gene>
<dbReference type="OrthoDB" id="2446105at2"/>
<feature type="transmembrane region" description="Helical" evidence="8">
    <location>
        <begin position="114"/>
        <end position="134"/>
    </location>
</feature>
<evidence type="ECO:0000256" key="6">
    <source>
        <dbReference type="ARBA" id="ARBA00022989"/>
    </source>
</evidence>
<reference evidence="9 10" key="1">
    <citation type="submission" date="2019-01" db="EMBL/GenBank/DDBJ databases">
        <title>Complete genome sequence of Cohnella hallensis HS21 isolated from Korean fir (Abies koreana) rhizospheric soil.</title>
        <authorList>
            <person name="Jiang L."/>
            <person name="Kang S.W."/>
            <person name="Kim S."/>
            <person name="Jung J."/>
            <person name="Kim C.Y."/>
            <person name="Kim D.H."/>
            <person name="Kim S.W."/>
            <person name="Lee J."/>
        </authorList>
    </citation>
    <scope>NUCLEOTIDE SEQUENCE [LARGE SCALE GENOMIC DNA]</scope>
    <source>
        <strain evidence="9 10">HS21</strain>
    </source>
</reference>
<dbReference type="PANTHER" id="PTHR34975">
    <property type="entry name" value="SPORE GERMINATION PROTEIN A2"/>
    <property type="match status" value="1"/>
</dbReference>
<dbReference type="PANTHER" id="PTHR34975:SF2">
    <property type="entry name" value="SPORE GERMINATION PROTEIN A2"/>
    <property type="match status" value="1"/>
</dbReference>
<dbReference type="RefSeq" id="WP_130615806.1">
    <property type="nucleotide sequence ID" value="NZ_AP019400.1"/>
</dbReference>
<feature type="transmembrane region" description="Helical" evidence="8">
    <location>
        <begin position="83"/>
        <end position="108"/>
    </location>
</feature>
<dbReference type="GO" id="GO:0009847">
    <property type="term" value="P:spore germination"/>
    <property type="evidence" value="ECO:0007669"/>
    <property type="project" value="InterPro"/>
</dbReference>
<feature type="transmembrane region" description="Helical" evidence="8">
    <location>
        <begin position="334"/>
        <end position="357"/>
    </location>
</feature>
<evidence type="ECO:0000313" key="9">
    <source>
        <dbReference type="EMBL" id="BBI36377.1"/>
    </source>
</evidence>
<evidence type="ECO:0000256" key="4">
    <source>
        <dbReference type="ARBA" id="ARBA00022544"/>
    </source>
</evidence>
<keyword evidence="7 8" id="KW-0472">Membrane</keyword>